<protein>
    <recommendedName>
        <fullName evidence="7">Spermidine/putrescine import ATP-binding protein PotA</fullName>
        <ecNumber evidence="7">7.6.2.11</ecNumber>
    </recommendedName>
</protein>
<dbReference type="Proteomes" id="UP000219050">
    <property type="component" value="Chromosome"/>
</dbReference>
<accession>A0A291LX79</accession>
<dbReference type="GO" id="GO:0016887">
    <property type="term" value="F:ATP hydrolysis activity"/>
    <property type="evidence" value="ECO:0007669"/>
    <property type="project" value="InterPro"/>
</dbReference>
<dbReference type="AlphaFoldDB" id="A0A291LX79"/>
<comment type="subunit">
    <text evidence="7">The complex is composed of two ATP-binding proteins (PotA), two transmembrane proteins (PotB and PotC) and a solute-binding protein (PotD).</text>
</comment>
<keyword evidence="6 7" id="KW-0472">Membrane</keyword>
<keyword evidence="4 7" id="KW-0067">ATP-binding</keyword>
<dbReference type="PANTHER" id="PTHR42781:SF6">
    <property type="entry name" value="SPERMIDINE_PUTRESCINE IMPORT ATP-BINDING PROTEIN POTA"/>
    <property type="match status" value="1"/>
</dbReference>
<name>A0A291LX79_9RHOB</name>
<dbReference type="KEGG" id="cmag:CBW24_03215"/>
<evidence type="ECO:0000259" key="8">
    <source>
        <dbReference type="PROSITE" id="PS50893"/>
    </source>
</evidence>
<reference evidence="9 10" key="1">
    <citation type="submission" date="2017-05" db="EMBL/GenBank/DDBJ databases">
        <title>Comparative genomic and metabolic analysis of manganese-oxidizing mechanisms in Celeribater manganoxidans DY25T: its adaption to the environment of polymetallic nodule.</title>
        <authorList>
            <person name="Wang X."/>
        </authorList>
    </citation>
    <scope>NUCLEOTIDE SEQUENCE [LARGE SCALE GENOMIC DNA]</scope>
    <source>
        <strain evidence="9 10">DY25</strain>
    </source>
</reference>
<evidence type="ECO:0000256" key="2">
    <source>
        <dbReference type="ARBA" id="ARBA00022475"/>
    </source>
</evidence>
<dbReference type="Pfam" id="PF00005">
    <property type="entry name" value="ABC_tran"/>
    <property type="match status" value="1"/>
</dbReference>
<keyword evidence="10" id="KW-1185">Reference proteome</keyword>
<dbReference type="EMBL" id="CP021404">
    <property type="protein sequence ID" value="ATI41108.1"/>
    <property type="molecule type" value="Genomic_DNA"/>
</dbReference>
<proteinExistence type="inferred from homology"/>
<dbReference type="InterPro" id="IPR013611">
    <property type="entry name" value="Transp-assoc_OB_typ2"/>
</dbReference>
<evidence type="ECO:0000256" key="5">
    <source>
        <dbReference type="ARBA" id="ARBA00022967"/>
    </source>
</evidence>
<keyword evidence="5 7" id="KW-1278">Translocase</keyword>
<dbReference type="EC" id="7.6.2.11" evidence="7"/>
<dbReference type="RefSeq" id="WP_088662300.1">
    <property type="nucleotide sequence ID" value="NZ_CP021404.1"/>
</dbReference>
<dbReference type="InterPro" id="IPR050093">
    <property type="entry name" value="ABC_SmlMolc_Importer"/>
</dbReference>
<comment type="catalytic activity">
    <reaction evidence="7">
        <text>ATP + H2O + polyamine-[polyamine-binding protein]Side 1 = ADP + phosphate + polyamineSide 2 + [polyamine-binding protein]Side 1.</text>
        <dbReference type="EC" id="7.6.2.11"/>
    </reaction>
</comment>
<comment type="function">
    <text evidence="7">Part of the ABC transporter complex PotABCD involved in spermidine/putrescine import. Responsible for energy coupling to the transport system.</text>
</comment>
<dbReference type="InterPro" id="IPR003593">
    <property type="entry name" value="AAA+_ATPase"/>
</dbReference>
<dbReference type="Gene3D" id="3.40.50.300">
    <property type="entry name" value="P-loop containing nucleotide triphosphate hydrolases"/>
    <property type="match status" value="1"/>
</dbReference>
<evidence type="ECO:0000256" key="1">
    <source>
        <dbReference type="ARBA" id="ARBA00022448"/>
    </source>
</evidence>
<dbReference type="OrthoDB" id="9802264at2"/>
<dbReference type="PROSITE" id="PS50893">
    <property type="entry name" value="ABC_TRANSPORTER_2"/>
    <property type="match status" value="1"/>
</dbReference>
<dbReference type="InterPro" id="IPR017871">
    <property type="entry name" value="ABC_transporter-like_CS"/>
</dbReference>
<dbReference type="PANTHER" id="PTHR42781">
    <property type="entry name" value="SPERMIDINE/PUTRESCINE IMPORT ATP-BINDING PROTEIN POTA"/>
    <property type="match status" value="1"/>
</dbReference>
<evidence type="ECO:0000256" key="3">
    <source>
        <dbReference type="ARBA" id="ARBA00022741"/>
    </source>
</evidence>
<dbReference type="PROSITE" id="PS00211">
    <property type="entry name" value="ABC_TRANSPORTER_1"/>
    <property type="match status" value="1"/>
</dbReference>
<gene>
    <name evidence="7" type="primary">potA</name>
    <name evidence="9" type="ORF">CBW24_03215</name>
</gene>
<dbReference type="InterPro" id="IPR027417">
    <property type="entry name" value="P-loop_NTPase"/>
</dbReference>
<evidence type="ECO:0000313" key="10">
    <source>
        <dbReference type="Proteomes" id="UP000219050"/>
    </source>
</evidence>
<dbReference type="SUPFAM" id="SSF50331">
    <property type="entry name" value="MOP-like"/>
    <property type="match status" value="1"/>
</dbReference>
<dbReference type="GO" id="GO:0005524">
    <property type="term" value="F:ATP binding"/>
    <property type="evidence" value="ECO:0007669"/>
    <property type="project" value="UniProtKB-KW"/>
</dbReference>
<dbReference type="Pfam" id="PF08402">
    <property type="entry name" value="TOBE_2"/>
    <property type="match status" value="1"/>
</dbReference>
<dbReference type="InterPro" id="IPR005893">
    <property type="entry name" value="PotA-like"/>
</dbReference>
<dbReference type="InterPro" id="IPR008995">
    <property type="entry name" value="Mo/tungstate-bd_C_term_dom"/>
</dbReference>
<keyword evidence="3 7" id="KW-0547">Nucleotide-binding</keyword>
<sequence>MGDTTAQDAFVEYDRVQKSYDGETLVVKDLNLRLPKGEFLTMLGPSGSGKTTCLMMLAGFETATHGEIKLAGNPINNIPPHKRGIGMVFQNYALFPHMTVAENLAFPLIVRKLGKSEREAKVKRALDMVQMGEFGGRRPAQLSGGQQQRIALARALVFEPELVLMDEPLGALDKQLREHMQFEIKHISDNLGITVVYVTHDQTEALTMSDRVAVFDDGRIQQLAPPDELYEAPQNSFVAQFIGENNTLEGTVEKLAGGQALVRLDDGSLIDAKPVNVNSVGDRTVISIRPERVEFNPVKLSDDAHTLKAEVLEFIYMGDIFRTRLRVAGNDNFIVKTRNAPGQVRMTPGQTVEIGWMPDDARALDA</sequence>
<feature type="domain" description="ABC transporter" evidence="8">
    <location>
        <begin position="11"/>
        <end position="242"/>
    </location>
</feature>
<organism evidence="9 10">
    <name type="scientific">Pacificitalea manganoxidans</name>
    <dbReference type="NCBI Taxonomy" id="1411902"/>
    <lineage>
        <taxon>Bacteria</taxon>
        <taxon>Pseudomonadati</taxon>
        <taxon>Pseudomonadota</taxon>
        <taxon>Alphaproteobacteria</taxon>
        <taxon>Rhodobacterales</taxon>
        <taxon>Paracoccaceae</taxon>
        <taxon>Pacificitalea</taxon>
    </lineage>
</organism>
<evidence type="ECO:0000313" key="9">
    <source>
        <dbReference type="EMBL" id="ATI41108.1"/>
    </source>
</evidence>
<keyword evidence="2 7" id="KW-1003">Cell membrane</keyword>
<evidence type="ECO:0000256" key="6">
    <source>
        <dbReference type="ARBA" id="ARBA00023136"/>
    </source>
</evidence>
<keyword evidence="1 7" id="KW-0813">Transport</keyword>
<dbReference type="GO" id="GO:0015417">
    <property type="term" value="F:ABC-type polyamine transporter activity"/>
    <property type="evidence" value="ECO:0007669"/>
    <property type="project" value="UniProtKB-EC"/>
</dbReference>
<dbReference type="GO" id="GO:0043190">
    <property type="term" value="C:ATP-binding cassette (ABC) transporter complex"/>
    <property type="evidence" value="ECO:0007669"/>
    <property type="project" value="InterPro"/>
</dbReference>
<dbReference type="SMART" id="SM00382">
    <property type="entry name" value="AAA"/>
    <property type="match status" value="1"/>
</dbReference>
<dbReference type="InterPro" id="IPR003439">
    <property type="entry name" value="ABC_transporter-like_ATP-bd"/>
</dbReference>
<evidence type="ECO:0000256" key="7">
    <source>
        <dbReference type="RuleBase" id="RU364083"/>
    </source>
</evidence>
<dbReference type="Gene3D" id="2.40.50.100">
    <property type="match status" value="1"/>
</dbReference>
<evidence type="ECO:0000256" key="4">
    <source>
        <dbReference type="ARBA" id="ARBA00022840"/>
    </source>
</evidence>
<dbReference type="SUPFAM" id="SSF52540">
    <property type="entry name" value="P-loop containing nucleoside triphosphate hydrolases"/>
    <property type="match status" value="1"/>
</dbReference>
<dbReference type="FunFam" id="3.40.50.300:FF:000042">
    <property type="entry name" value="Maltose/maltodextrin ABC transporter, ATP-binding protein"/>
    <property type="match status" value="1"/>
</dbReference>
<dbReference type="NCBIfam" id="TIGR01187">
    <property type="entry name" value="potA"/>
    <property type="match status" value="1"/>
</dbReference>
<comment type="similarity">
    <text evidence="7">Belongs to the ABC transporter superfamily. Spermidine/putrescine importer (TC 3.A.1.11.1) family.</text>
</comment>